<keyword evidence="1" id="KW-0862">Zinc</keyword>
<keyword evidence="1" id="KW-0863">Zinc-finger</keyword>
<dbReference type="Proteomes" id="UP001293254">
    <property type="component" value="Unassembled WGS sequence"/>
</dbReference>
<reference evidence="3" key="1">
    <citation type="submission" date="2020-06" db="EMBL/GenBank/DDBJ databases">
        <authorList>
            <person name="Li T."/>
            <person name="Hu X."/>
            <person name="Zhang T."/>
            <person name="Song X."/>
            <person name="Zhang H."/>
            <person name="Dai N."/>
            <person name="Sheng W."/>
            <person name="Hou X."/>
            <person name="Wei L."/>
        </authorList>
    </citation>
    <scope>NUCLEOTIDE SEQUENCE</scope>
    <source>
        <strain evidence="3">3651</strain>
        <tissue evidence="3">Leaf</tissue>
    </source>
</reference>
<dbReference type="GO" id="GO:0003676">
    <property type="term" value="F:nucleic acid binding"/>
    <property type="evidence" value="ECO:0007669"/>
    <property type="project" value="InterPro"/>
</dbReference>
<keyword evidence="4" id="KW-1185">Reference proteome</keyword>
<evidence type="ECO:0000259" key="2">
    <source>
        <dbReference type="PROSITE" id="PS50158"/>
    </source>
</evidence>
<organism evidence="3 4">
    <name type="scientific">Sesamum alatum</name>
    <dbReference type="NCBI Taxonomy" id="300844"/>
    <lineage>
        <taxon>Eukaryota</taxon>
        <taxon>Viridiplantae</taxon>
        <taxon>Streptophyta</taxon>
        <taxon>Embryophyta</taxon>
        <taxon>Tracheophyta</taxon>
        <taxon>Spermatophyta</taxon>
        <taxon>Magnoliopsida</taxon>
        <taxon>eudicotyledons</taxon>
        <taxon>Gunneridae</taxon>
        <taxon>Pentapetalae</taxon>
        <taxon>asterids</taxon>
        <taxon>lamiids</taxon>
        <taxon>Lamiales</taxon>
        <taxon>Pedaliaceae</taxon>
        <taxon>Sesamum</taxon>
    </lineage>
</organism>
<comment type="caution">
    <text evidence="3">The sequence shown here is derived from an EMBL/GenBank/DDBJ whole genome shotgun (WGS) entry which is preliminary data.</text>
</comment>
<dbReference type="Pfam" id="PF14392">
    <property type="entry name" value="zf-CCHC_4"/>
    <property type="match status" value="1"/>
</dbReference>
<dbReference type="EMBL" id="JACGWO010000010">
    <property type="protein sequence ID" value="KAK4417160.1"/>
    <property type="molecule type" value="Genomic_DNA"/>
</dbReference>
<sequence length="108" mass="12552">MVRIYVNITISLPLKWALQLWSEHSGVVVRFSYERFPNFCYLCGKVGHISMFCELHFHNFVNPGSDTSYSARLRAARPLRHLGAVMDDNRSTYVRRSPLVAEHFDTTF</sequence>
<dbReference type="GO" id="GO:0008270">
    <property type="term" value="F:zinc ion binding"/>
    <property type="evidence" value="ECO:0007669"/>
    <property type="project" value="UniProtKB-KW"/>
</dbReference>
<evidence type="ECO:0000256" key="1">
    <source>
        <dbReference type="PROSITE-ProRule" id="PRU00047"/>
    </source>
</evidence>
<name>A0AAE1XSG9_9LAMI</name>
<protein>
    <recommendedName>
        <fullName evidence="2">CCHC-type domain-containing protein</fullName>
    </recommendedName>
</protein>
<dbReference type="InterPro" id="IPR025836">
    <property type="entry name" value="Zn_knuckle_CX2CX4HX4C"/>
</dbReference>
<dbReference type="AlphaFoldDB" id="A0AAE1XSG9"/>
<keyword evidence="1" id="KW-0479">Metal-binding</keyword>
<feature type="domain" description="CCHC-type" evidence="2">
    <location>
        <begin position="40"/>
        <end position="53"/>
    </location>
</feature>
<gene>
    <name evidence="3" type="ORF">Salat_2541600</name>
</gene>
<evidence type="ECO:0000313" key="3">
    <source>
        <dbReference type="EMBL" id="KAK4417160.1"/>
    </source>
</evidence>
<accession>A0AAE1XSG9</accession>
<proteinExistence type="predicted"/>
<evidence type="ECO:0000313" key="4">
    <source>
        <dbReference type="Proteomes" id="UP001293254"/>
    </source>
</evidence>
<dbReference type="PROSITE" id="PS50158">
    <property type="entry name" value="ZF_CCHC"/>
    <property type="match status" value="1"/>
</dbReference>
<reference evidence="3" key="2">
    <citation type="journal article" date="2024" name="Plant">
        <title>Genomic evolution and insights into agronomic trait innovations of Sesamum species.</title>
        <authorList>
            <person name="Miao H."/>
            <person name="Wang L."/>
            <person name="Qu L."/>
            <person name="Liu H."/>
            <person name="Sun Y."/>
            <person name="Le M."/>
            <person name="Wang Q."/>
            <person name="Wei S."/>
            <person name="Zheng Y."/>
            <person name="Lin W."/>
            <person name="Duan Y."/>
            <person name="Cao H."/>
            <person name="Xiong S."/>
            <person name="Wang X."/>
            <person name="Wei L."/>
            <person name="Li C."/>
            <person name="Ma Q."/>
            <person name="Ju M."/>
            <person name="Zhao R."/>
            <person name="Li G."/>
            <person name="Mu C."/>
            <person name="Tian Q."/>
            <person name="Mei H."/>
            <person name="Zhang T."/>
            <person name="Gao T."/>
            <person name="Zhang H."/>
        </authorList>
    </citation>
    <scope>NUCLEOTIDE SEQUENCE</scope>
    <source>
        <strain evidence="3">3651</strain>
    </source>
</reference>
<dbReference type="InterPro" id="IPR001878">
    <property type="entry name" value="Znf_CCHC"/>
</dbReference>